<dbReference type="Proteomes" id="UP000315783">
    <property type="component" value="Unassembled WGS sequence"/>
</dbReference>
<organism evidence="1 2">
    <name type="scientific">Cordyceps javanica</name>
    <dbReference type="NCBI Taxonomy" id="43265"/>
    <lineage>
        <taxon>Eukaryota</taxon>
        <taxon>Fungi</taxon>
        <taxon>Dikarya</taxon>
        <taxon>Ascomycota</taxon>
        <taxon>Pezizomycotina</taxon>
        <taxon>Sordariomycetes</taxon>
        <taxon>Hypocreomycetidae</taxon>
        <taxon>Hypocreales</taxon>
        <taxon>Cordycipitaceae</taxon>
        <taxon>Cordyceps</taxon>
    </lineage>
</organism>
<dbReference type="AlphaFoldDB" id="A0A545VAU9"/>
<evidence type="ECO:0000313" key="1">
    <source>
        <dbReference type="EMBL" id="TQV98828.1"/>
    </source>
</evidence>
<comment type="caution">
    <text evidence="1">The sequence shown here is derived from an EMBL/GenBank/DDBJ whole genome shotgun (WGS) entry which is preliminary data.</text>
</comment>
<keyword evidence="2" id="KW-1185">Reference proteome</keyword>
<protein>
    <submittedName>
        <fullName evidence="1">Uncharacterized protein</fullName>
    </submittedName>
</protein>
<dbReference type="EMBL" id="SPUK01000003">
    <property type="protein sequence ID" value="TQV98828.1"/>
    <property type="molecule type" value="Genomic_DNA"/>
</dbReference>
<reference evidence="1 2" key="1">
    <citation type="journal article" date="2019" name="Appl. Microbiol. Biotechnol.">
        <title>Genome sequence of Isaria javanica and comparative genome analysis insights into family S53 peptidase evolution in fungal entomopathogens.</title>
        <authorList>
            <person name="Lin R."/>
            <person name="Zhang X."/>
            <person name="Xin B."/>
            <person name="Zou M."/>
            <person name="Gao Y."/>
            <person name="Qin F."/>
            <person name="Hu Q."/>
            <person name="Xie B."/>
            <person name="Cheng X."/>
        </authorList>
    </citation>
    <scope>NUCLEOTIDE SEQUENCE [LARGE SCALE GENOMIC DNA]</scope>
    <source>
        <strain evidence="1 2">IJ1G</strain>
    </source>
</reference>
<evidence type="ECO:0000313" key="2">
    <source>
        <dbReference type="Proteomes" id="UP000315783"/>
    </source>
</evidence>
<sequence>MLRLVIQRMNICMYTDIATLEKGEESAVYITARNYKTFLTTPGFLHLYQGSSVPKVR</sequence>
<gene>
    <name evidence="1" type="ORF">IF1G_02908</name>
</gene>
<name>A0A545VAU9_9HYPO</name>
<proteinExistence type="predicted"/>
<accession>A0A545VAU9</accession>